<evidence type="ECO:0000313" key="2">
    <source>
        <dbReference type="Proteomes" id="UP000091967"/>
    </source>
</evidence>
<gene>
    <name evidence="1" type="ORF">FPOA_04016</name>
</gene>
<sequence length="147" mass="16338">MTVKGMTAIDLLVGGEQPHLSLCPALDLLLQVAARSWPFNPHSVPALNTFSRIPCVTSAKLQRAWRKVLETGWNGKAILTPSKHGPGGGKKGSKKVVLEPAFTRRVTQFYRDMNQARNQQTPARVLPWTLPWTLPRPTPAFQLYARS</sequence>
<protein>
    <submittedName>
        <fullName evidence="1">Uncharacterized protein</fullName>
    </submittedName>
</protein>
<name>A0A1B8ASK6_FUSPO</name>
<proteinExistence type="predicted"/>
<reference evidence="1 2" key="1">
    <citation type="submission" date="2016-06" db="EMBL/GenBank/DDBJ databases">
        <title>Living apart together: crosstalk between the core and supernumerary genomes in a fungal plant pathogen.</title>
        <authorList>
            <person name="Vanheule A."/>
            <person name="Audenaert K."/>
            <person name="Warris S."/>
            <person name="Van De Geest H."/>
            <person name="Schijlen E."/>
            <person name="Hofte M."/>
            <person name="De Saeger S."/>
            <person name="Haesaert G."/>
            <person name="Waalwijk C."/>
            <person name="Van Der Lee T."/>
        </authorList>
    </citation>
    <scope>NUCLEOTIDE SEQUENCE [LARGE SCALE GENOMIC DNA]</scope>
    <source>
        <strain evidence="1 2">2516</strain>
    </source>
</reference>
<dbReference type="EMBL" id="LYXU01000002">
    <property type="protein sequence ID" value="OBS23467.1"/>
    <property type="molecule type" value="Genomic_DNA"/>
</dbReference>
<accession>A0A1B8ASK6</accession>
<keyword evidence="2" id="KW-1185">Reference proteome</keyword>
<organism evidence="1 2">
    <name type="scientific">Fusarium poae</name>
    <dbReference type="NCBI Taxonomy" id="36050"/>
    <lineage>
        <taxon>Eukaryota</taxon>
        <taxon>Fungi</taxon>
        <taxon>Dikarya</taxon>
        <taxon>Ascomycota</taxon>
        <taxon>Pezizomycotina</taxon>
        <taxon>Sordariomycetes</taxon>
        <taxon>Hypocreomycetidae</taxon>
        <taxon>Hypocreales</taxon>
        <taxon>Nectriaceae</taxon>
        <taxon>Fusarium</taxon>
    </lineage>
</organism>
<evidence type="ECO:0000313" key="1">
    <source>
        <dbReference type="EMBL" id="OBS23467.1"/>
    </source>
</evidence>
<comment type="caution">
    <text evidence="1">The sequence shown here is derived from an EMBL/GenBank/DDBJ whole genome shotgun (WGS) entry which is preliminary data.</text>
</comment>
<dbReference type="Proteomes" id="UP000091967">
    <property type="component" value="Unassembled WGS sequence"/>
</dbReference>
<dbReference type="AlphaFoldDB" id="A0A1B8ASK6"/>